<evidence type="ECO:0000256" key="5">
    <source>
        <dbReference type="ARBA" id="ARBA00023136"/>
    </source>
</evidence>
<feature type="transmembrane region" description="Helical" evidence="6">
    <location>
        <begin position="189"/>
        <end position="212"/>
    </location>
</feature>
<dbReference type="OrthoDB" id="9762978at2"/>
<dbReference type="Proteomes" id="UP000198870">
    <property type="component" value="Unassembled WGS sequence"/>
</dbReference>
<feature type="transmembrane region" description="Helical" evidence="6">
    <location>
        <begin position="20"/>
        <end position="40"/>
    </location>
</feature>
<dbReference type="Pfam" id="PF03553">
    <property type="entry name" value="Na_H_antiporter"/>
    <property type="match status" value="1"/>
</dbReference>
<keyword evidence="4 6" id="KW-1133">Transmembrane helix</keyword>
<evidence type="ECO:0000313" key="9">
    <source>
        <dbReference type="Proteomes" id="UP000198870"/>
    </source>
</evidence>
<evidence type="ECO:0000256" key="4">
    <source>
        <dbReference type="ARBA" id="ARBA00022989"/>
    </source>
</evidence>
<evidence type="ECO:0000256" key="6">
    <source>
        <dbReference type="SAM" id="Phobius"/>
    </source>
</evidence>
<feature type="transmembrane region" description="Helical" evidence="6">
    <location>
        <begin position="156"/>
        <end position="177"/>
    </location>
</feature>
<proteinExistence type="predicted"/>
<evidence type="ECO:0000313" key="8">
    <source>
        <dbReference type="EMBL" id="SCY26442.1"/>
    </source>
</evidence>
<feature type="transmembrane region" description="Helical" evidence="6">
    <location>
        <begin position="61"/>
        <end position="79"/>
    </location>
</feature>
<feature type="transmembrane region" description="Helical" evidence="6">
    <location>
        <begin position="270"/>
        <end position="289"/>
    </location>
</feature>
<evidence type="ECO:0000256" key="2">
    <source>
        <dbReference type="ARBA" id="ARBA00022475"/>
    </source>
</evidence>
<keyword evidence="3 6" id="KW-0812">Transmembrane</keyword>
<dbReference type="STRING" id="419481.SAMN05216233_10623"/>
<dbReference type="PANTHER" id="PTHR43478:SF1">
    <property type="entry name" value="NA+_H+ ANTIPORTER NHAC-LIKE C-TERMINAL DOMAIN-CONTAINING PROTEIN"/>
    <property type="match status" value="1"/>
</dbReference>
<feature type="domain" description="Na+/H+ antiporter NhaC-like C-terminal" evidence="7">
    <location>
        <begin position="187"/>
        <end position="449"/>
    </location>
</feature>
<gene>
    <name evidence="8" type="ORF">SAMN05216233_10623</name>
</gene>
<feature type="transmembrane region" description="Helical" evidence="6">
    <location>
        <begin position="244"/>
        <end position="264"/>
    </location>
</feature>
<evidence type="ECO:0000259" key="7">
    <source>
        <dbReference type="Pfam" id="PF03553"/>
    </source>
</evidence>
<protein>
    <submittedName>
        <fullName evidence="8">Transporter, NhaC family</fullName>
    </submittedName>
</protein>
<dbReference type="PANTHER" id="PTHR43478">
    <property type="entry name" value="NA+/H+ ANTIPORTER-RELATED"/>
    <property type="match status" value="1"/>
</dbReference>
<feature type="transmembrane region" description="Helical" evidence="6">
    <location>
        <begin position="298"/>
        <end position="322"/>
    </location>
</feature>
<keyword evidence="9" id="KW-1185">Reference proteome</keyword>
<evidence type="ECO:0000256" key="1">
    <source>
        <dbReference type="ARBA" id="ARBA00004651"/>
    </source>
</evidence>
<dbReference type="InterPro" id="IPR018461">
    <property type="entry name" value="Na/H_Antiport_NhaC-like_C"/>
</dbReference>
<comment type="subcellular location">
    <subcellularLocation>
        <location evidence="1">Cell membrane</location>
        <topology evidence="1">Multi-pass membrane protein</topology>
    </subcellularLocation>
</comment>
<feature type="transmembrane region" description="Helical" evidence="6">
    <location>
        <begin position="107"/>
        <end position="135"/>
    </location>
</feature>
<dbReference type="AlphaFoldDB" id="A0A1G5EHK1"/>
<accession>A0A1G5EHK1</accession>
<dbReference type="GO" id="GO:0005886">
    <property type="term" value="C:plasma membrane"/>
    <property type="evidence" value="ECO:0007669"/>
    <property type="project" value="UniProtKB-SubCell"/>
</dbReference>
<feature type="transmembrane region" description="Helical" evidence="6">
    <location>
        <begin position="369"/>
        <end position="391"/>
    </location>
</feature>
<feature type="transmembrane region" description="Helical" evidence="6">
    <location>
        <begin position="430"/>
        <end position="450"/>
    </location>
</feature>
<reference evidence="8 9" key="1">
    <citation type="submission" date="2016-10" db="EMBL/GenBank/DDBJ databases">
        <authorList>
            <person name="de Groot N.N."/>
        </authorList>
    </citation>
    <scope>NUCLEOTIDE SEQUENCE [LARGE SCALE GENOMIC DNA]</scope>
    <source>
        <strain evidence="8 9">AA1</strain>
    </source>
</reference>
<dbReference type="RefSeq" id="WP_092210466.1">
    <property type="nucleotide sequence ID" value="NZ_FMUX01000006.1"/>
</dbReference>
<sequence length="451" mass="46354">MNPGIVSLAPVTLTLLLTFYSRNIILALFAGVFAGGILLDSAQGTLFAGINGIAAVFENSWCAKAILFVLMTGSLVHVIEQSGGVKGFVRLLTVKQRAVKSILGAEVLAYLLGMVLFVDTTVSIVVRGVAIRPLFDAHKGNREKLSYIIDSTSASVAFLSPATGAGAFLAALIGVQVSGGVISGDPFTLVLQAVPFQVYSMVSIVIAGLAIVGRKEVVSKGAVARQTEAESHPERSQGVPASGAVNMLLPLGLFIAGVFGLMVLTGDGSTSIFTGILLTLAVTGVFYTVRGVVDTQGYIAWCIQGMASYLEIALVLTLSFALSNLLNQLGTGAYLAGFGHHVHPALVPAMVFVGGALISFMSGTGGGTLSILVPISIPLAAAMDVNIPLVLGACGSGAVFGDHCSPISDTTILSAKVAGVGGMDHVRAQIPFALTGGTISFLLFLVLGLFR</sequence>
<dbReference type="EMBL" id="FMUX01000006">
    <property type="protein sequence ID" value="SCY26442.1"/>
    <property type="molecule type" value="Genomic_DNA"/>
</dbReference>
<keyword evidence="2" id="KW-1003">Cell membrane</keyword>
<name>A0A1G5EHK1_9BACT</name>
<organism evidence="8 9">
    <name type="scientific">Desulfoluna spongiiphila</name>
    <dbReference type="NCBI Taxonomy" id="419481"/>
    <lineage>
        <taxon>Bacteria</taxon>
        <taxon>Pseudomonadati</taxon>
        <taxon>Thermodesulfobacteriota</taxon>
        <taxon>Desulfobacteria</taxon>
        <taxon>Desulfobacterales</taxon>
        <taxon>Desulfolunaceae</taxon>
        <taxon>Desulfoluna</taxon>
    </lineage>
</organism>
<keyword evidence="5 6" id="KW-0472">Membrane</keyword>
<evidence type="ECO:0000256" key="3">
    <source>
        <dbReference type="ARBA" id="ARBA00022692"/>
    </source>
</evidence>
<feature type="transmembrane region" description="Helical" evidence="6">
    <location>
        <begin position="342"/>
        <end position="362"/>
    </location>
</feature>